<comment type="caution">
    <text evidence="3">The sequence shown here is derived from an EMBL/GenBank/DDBJ whole genome shotgun (WGS) entry which is preliminary data.</text>
</comment>
<keyword evidence="1" id="KW-1133">Transmembrane helix</keyword>
<accession>A0A8H7UKX0</accession>
<dbReference type="EMBL" id="JAEPRA010000005">
    <property type="protein sequence ID" value="KAG2185512.1"/>
    <property type="molecule type" value="Genomic_DNA"/>
</dbReference>
<dbReference type="AlphaFoldDB" id="A0A8H7UKX0"/>
<keyword evidence="1" id="KW-0472">Membrane</keyword>
<dbReference type="OrthoDB" id="2395160at2759"/>
<proteinExistence type="predicted"/>
<evidence type="ECO:0000256" key="1">
    <source>
        <dbReference type="SAM" id="Phobius"/>
    </source>
</evidence>
<evidence type="ECO:0000313" key="4">
    <source>
        <dbReference type="Proteomes" id="UP000612746"/>
    </source>
</evidence>
<sequence>MANFWPQALRHRKYRTALGAVFIFCLTAFFFLREPTFGPSEQNRIDVSPEACTTAVTANKDILPFAACHINKKTWAPQSFVYGFGGQNVLYPAADTIPSIDRPVMRVEYPKNSINPLSGRVGGVGWFTHDDTPNMELYLQYDVMFEKGFEWVKGGKLPGIYGGRTECSGGSAALDCFSIRLMWRKEGDGEAYLYVPKSEQDDSISTIPPKTEINQKYGISAGRGAFKFTDGQWDTVGMYVKLNDLGQRNGVFKIWINKQLVIQFDKVVWRTKDITIDGVQFETFFGGSRPGFEAAQQSFTYFRNVFYDQTPPSSLL</sequence>
<gene>
    <name evidence="3" type="ORF">INT44_002305</name>
</gene>
<feature type="transmembrane region" description="Helical" evidence="1">
    <location>
        <begin position="14"/>
        <end position="32"/>
    </location>
</feature>
<dbReference type="InterPro" id="IPR048958">
    <property type="entry name" value="Polysacc_lyase_14"/>
</dbReference>
<keyword evidence="4" id="KW-1185">Reference proteome</keyword>
<evidence type="ECO:0000259" key="2">
    <source>
        <dbReference type="Pfam" id="PF21294"/>
    </source>
</evidence>
<feature type="domain" description="Polysaccharide lyase 14" evidence="2">
    <location>
        <begin position="101"/>
        <end position="305"/>
    </location>
</feature>
<dbReference type="Proteomes" id="UP000612746">
    <property type="component" value="Unassembled WGS sequence"/>
</dbReference>
<name>A0A8H7UKX0_9FUNG</name>
<organism evidence="3 4">
    <name type="scientific">Umbelopsis vinacea</name>
    <dbReference type="NCBI Taxonomy" id="44442"/>
    <lineage>
        <taxon>Eukaryota</taxon>
        <taxon>Fungi</taxon>
        <taxon>Fungi incertae sedis</taxon>
        <taxon>Mucoromycota</taxon>
        <taxon>Mucoromycotina</taxon>
        <taxon>Umbelopsidomycetes</taxon>
        <taxon>Umbelopsidales</taxon>
        <taxon>Umbelopsidaceae</taxon>
        <taxon>Umbelopsis</taxon>
    </lineage>
</organism>
<dbReference type="Pfam" id="PF21294">
    <property type="entry name" value="Polysacc_lyase_14"/>
    <property type="match status" value="1"/>
</dbReference>
<dbReference type="PANTHER" id="PTHR40124:SF1">
    <property type="entry name" value="DISAGGREGATASE RELATED REPEAT PROTEIN"/>
    <property type="match status" value="1"/>
</dbReference>
<keyword evidence="1" id="KW-0812">Transmembrane</keyword>
<dbReference type="Gene3D" id="2.60.120.200">
    <property type="match status" value="1"/>
</dbReference>
<reference evidence="3" key="1">
    <citation type="submission" date="2020-12" db="EMBL/GenBank/DDBJ databases">
        <title>Metabolic potential, ecology and presence of endohyphal bacteria is reflected in genomic diversity of Mucoromycotina.</title>
        <authorList>
            <person name="Muszewska A."/>
            <person name="Okrasinska A."/>
            <person name="Steczkiewicz K."/>
            <person name="Drgas O."/>
            <person name="Orlowska M."/>
            <person name="Perlinska-Lenart U."/>
            <person name="Aleksandrzak-Piekarczyk T."/>
            <person name="Szatraj K."/>
            <person name="Zielenkiewicz U."/>
            <person name="Pilsyk S."/>
            <person name="Malc E."/>
            <person name="Mieczkowski P."/>
            <person name="Kruszewska J.S."/>
            <person name="Biernat P."/>
            <person name="Pawlowska J."/>
        </authorList>
    </citation>
    <scope>NUCLEOTIDE SEQUENCE</scope>
    <source>
        <strain evidence="3">WA0000051536</strain>
    </source>
</reference>
<protein>
    <recommendedName>
        <fullName evidence="2">Polysaccharide lyase 14 domain-containing protein</fullName>
    </recommendedName>
</protein>
<dbReference type="PANTHER" id="PTHR40124">
    <property type="match status" value="1"/>
</dbReference>
<evidence type="ECO:0000313" key="3">
    <source>
        <dbReference type="EMBL" id="KAG2185512.1"/>
    </source>
</evidence>